<dbReference type="SUPFAM" id="SSF51726">
    <property type="entry name" value="UROD/MetE-like"/>
    <property type="match status" value="1"/>
</dbReference>
<dbReference type="Gene3D" id="3.20.20.210">
    <property type="match status" value="1"/>
</dbReference>
<evidence type="ECO:0000256" key="8">
    <source>
        <dbReference type="HAMAP-Rule" id="MF_00218"/>
    </source>
</evidence>
<comment type="similarity">
    <text evidence="2 8 10">Belongs to the uroporphyrinogen decarboxylase family.</text>
</comment>
<evidence type="ECO:0000256" key="2">
    <source>
        <dbReference type="ARBA" id="ARBA00009935"/>
    </source>
</evidence>
<evidence type="ECO:0000259" key="12">
    <source>
        <dbReference type="PROSITE" id="PS00907"/>
    </source>
</evidence>
<dbReference type="PANTHER" id="PTHR21091">
    <property type="entry name" value="METHYLTETRAHYDROFOLATE:HOMOCYSTEINE METHYLTRANSFERASE RELATED"/>
    <property type="match status" value="1"/>
</dbReference>
<sequence>MISEKPLLRALNGEATPVPPIWLMRQAGRYLPEYRELRAQAGSFLDLCFTPELATEVTLQPIRRFGLDGAILFSDILVVPHALGQELWFEEGVGPRLKRLESAEDIDRRLAPDGLHDRLAPVYETLRRVKAALPAETTLLGFAGAPWTVASYMLEGGSSRDFALAKHWAYGDPDGFGRLVDLLVDATADYLNAQIAAGAEAVQIFDSWAGSLPSAQMRKWCLDPAKALIAKVKARNPDVPVILFPRGAGPFYEAFAAESGADVLGLDTALPPEWARDRLQGRVGLQGNLDPLHLVVGGQSMRQAARSIVQALSGGPYVFNLGHGVVPQTPPEHVAELVACVREGTS</sequence>
<keyword evidence="7 8" id="KW-0627">Porphyrin biosynthesis</keyword>
<evidence type="ECO:0000313" key="13">
    <source>
        <dbReference type="EMBL" id="RDD63267.1"/>
    </source>
</evidence>
<dbReference type="PANTHER" id="PTHR21091:SF169">
    <property type="entry name" value="UROPORPHYRINOGEN DECARBOXYLASE"/>
    <property type="match status" value="1"/>
</dbReference>
<keyword evidence="6 8" id="KW-0456">Lyase</keyword>
<feature type="binding site" evidence="8">
    <location>
        <position position="75"/>
    </location>
    <ligand>
        <name>substrate</name>
    </ligand>
</feature>
<dbReference type="PROSITE" id="PS00906">
    <property type="entry name" value="UROD_1"/>
    <property type="match status" value="1"/>
</dbReference>
<dbReference type="FunFam" id="3.20.20.210:FF:000007">
    <property type="entry name" value="Uroporphyrinogen decarboxylase"/>
    <property type="match status" value="1"/>
</dbReference>
<dbReference type="RefSeq" id="WP_114580523.1">
    <property type="nucleotide sequence ID" value="NZ_QPMH01000002.1"/>
</dbReference>
<organism evidence="13 14">
    <name type="scientific">Ferruginivarius sediminum</name>
    <dbReference type="NCBI Taxonomy" id="2661937"/>
    <lineage>
        <taxon>Bacteria</taxon>
        <taxon>Pseudomonadati</taxon>
        <taxon>Pseudomonadota</taxon>
        <taxon>Alphaproteobacteria</taxon>
        <taxon>Rhodospirillales</taxon>
        <taxon>Rhodospirillaceae</taxon>
        <taxon>Ferruginivarius</taxon>
    </lineage>
</organism>
<dbReference type="NCBIfam" id="TIGR01464">
    <property type="entry name" value="hemE"/>
    <property type="match status" value="1"/>
</dbReference>
<comment type="caution">
    <text evidence="13">The sequence shown here is derived from an EMBL/GenBank/DDBJ whole genome shotgun (WGS) entry which is preliminary data.</text>
</comment>
<evidence type="ECO:0000256" key="10">
    <source>
        <dbReference type="RuleBase" id="RU004169"/>
    </source>
</evidence>
<dbReference type="GO" id="GO:0019353">
    <property type="term" value="P:protoporphyrinogen IX biosynthetic process from glutamate"/>
    <property type="evidence" value="ECO:0007669"/>
    <property type="project" value="TreeGrafter"/>
</dbReference>
<evidence type="ECO:0000256" key="3">
    <source>
        <dbReference type="ARBA" id="ARBA00012288"/>
    </source>
</evidence>
<dbReference type="Pfam" id="PF01208">
    <property type="entry name" value="URO-D"/>
    <property type="match status" value="1"/>
</dbReference>
<comment type="function">
    <text evidence="8">Catalyzes the decarboxylation of four acetate groups of uroporphyrinogen-III to yield coproporphyrinogen-III.</text>
</comment>
<dbReference type="InterPro" id="IPR038071">
    <property type="entry name" value="UROD/MetE-like_sf"/>
</dbReference>
<keyword evidence="5 8" id="KW-0210">Decarboxylase</keyword>
<comment type="subunit">
    <text evidence="8">Homodimer.</text>
</comment>
<feature type="site" description="Transition state stabilizer" evidence="8">
    <location>
        <position position="75"/>
    </location>
</feature>
<evidence type="ECO:0000259" key="11">
    <source>
        <dbReference type="PROSITE" id="PS00906"/>
    </source>
</evidence>
<dbReference type="EMBL" id="QPMH01000002">
    <property type="protein sequence ID" value="RDD63267.1"/>
    <property type="molecule type" value="Genomic_DNA"/>
</dbReference>
<evidence type="ECO:0000256" key="1">
    <source>
        <dbReference type="ARBA" id="ARBA00004804"/>
    </source>
</evidence>
<reference evidence="13 14" key="1">
    <citation type="submission" date="2018-07" db="EMBL/GenBank/DDBJ databases">
        <title>Venubactetium sediminum gen. nov., sp. nov., isolated from a marine solar saltern.</title>
        <authorList>
            <person name="Wang S."/>
        </authorList>
    </citation>
    <scope>NUCLEOTIDE SEQUENCE [LARGE SCALE GENOMIC DNA]</scope>
    <source>
        <strain evidence="13 14">WD2A32</strain>
    </source>
</reference>
<feature type="domain" description="Uroporphyrinogen decarboxylase (URO-D)" evidence="11">
    <location>
        <begin position="20"/>
        <end position="29"/>
    </location>
</feature>
<keyword evidence="14" id="KW-1185">Reference proteome</keyword>
<dbReference type="EC" id="4.1.1.37" evidence="3 8"/>
<dbReference type="Proteomes" id="UP000253941">
    <property type="component" value="Unassembled WGS sequence"/>
</dbReference>
<comment type="subcellular location">
    <subcellularLocation>
        <location evidence="8">Cytoplasm</location>
    </subcellularLocation>
</comment>
<evidence type="ECO:0000313" key="14">
    <source>
        <dbReference type="Proteomes" id="UP000253941"/>
    </source>
</evidence>
<comment type="caution">
    <text evidence="8">Lacks conserved residue(s) required for the propagation of feature annotation.</text>
</comment>
<feature type="binding site" evidence="8">
    <location>
        <begin position="25"/>
        <end position="29"/>
    </location>
    <ligand>
        <name>substrate</name>
    </ligand>
</feature>
<evidence type="ECO:0000256" key="6">
    <source>
        <dbReference type="ARBA" id="ARBA00023239"/>
    </source>
</evidence>
<evidence type="ECO:0000256" key="9">
    <source>
        <dbReference type="RuleBase" id="RU000554"/>
    </source>
</evidence>
<dbReference type="InterPro" id="IPR006361">
    <property type="entry name" value="Uroporphyrinogen_deCO2ase_HemE"/>
</dbReference>
<feature type="binding site" evidence="8">
    <location>
        <position position="207"/>
    </location>
    <ligand>
        <name>substrate</name>
    </ligand>
</feature>
<keyword evidence="4 8" id="KW-0963">Cytoplasm</keyword>
<feature type="binding site" evidence="8">
    <location>
        <position position="323"/>
    </location>
    <ligand>
        <name>substrate</name>
    </ligand>
</feature>
<feature type="domain" description="Uroporphyrinogen decarboxylase (URO-D)" evidence="12">
    <location>
        <begin position="140"/>
        <end position="156"/>
    </location>
</feature>
<comment type="catalytic activity">
    <reaction evidence="8 9">
        <text>uroporphyrinogen III + 4 H(+) = coproporphyrinogen III + 4 CO2</text>
        <dbReference type="Rhea" id="RHEA:19865"/>
        <dbReference type="ChEBI" id="CHEBI:15378"/>
        <dbReference type="ChEBI" id="CHEBI:16526"/>
        <dbReference type="ChEBI" id="CHEBI:57308"/>
        <dbReference type="ChEBI" id="CHEBI:57309"/>
        <dbReference type="EC" id="4.1.1.37"/>
    </reaction>
</comment>
<accession>A0A369TGK6</accession>
<gene>
    <name evidence="8" type="primary">hemE</name>
    <name evidence="13" type="ORF">DRB17_02105</name>
</gene>
<dbReference type="GO" id="GO:0005829">
    <property type="term" value="C:cytosol"/>
    <property type="evidence" value="ECO:0007669"/>
    <property type="project" value="TreeGrafter"/>
</dbReference>
<evidence type="ECO:0000256" key="7">
    <source>
        <dbReference type="ARBA" id="ARBA00023244"/>
    </source>
</evidence>
<name>A0A369TGK6_9PROT</name>
<evidence type="ECO:0000256" key="4">
    <source>
        <dbReference type="ARBA" id="ARBA00022490"/>
    </source>
</evidence>
<dbReference type="AlphaFoldDB" id="A0A369TGK6"/>
<dbReference type="HAMAP" id="MF_00218">
    <property type="entry name" value="URO_D"/>
    <property type="match status" value="1"/>
</dbReference>
<dbReference type="InterPro" id="IPR000257">
    <property type="entry name" value="Uroporphyrinogen_deCOase"/>
</dbReference>
<evidence type="ECO:0000256" key="5">
    <source>
        <dbReference type="ARBA" id="ARBA00022793"/>
    </source>
</evidence>
<feature type="binding site" evidence="8">
    <location>
        <position position="152"/>
    </location>
    <ligand>
        <name>substrate</name>
    </ligand>
</feature>
<comment type="pathway">
    <text evidence="1 8 9">Porphyrin-containing compound metabolism; protoporphyrin-IX biosynthesis; coproporphyrinogen-III from 5-aminolevulinate: step 4/4.</text>
</comment>
<dbReference type="GO" id="GO:0004853">
    <property type="term" value="F:uroporphyrinogen decarboxylase activity"/>
    <property type="evidence" value="ECO:0007669"/>
    <property type="project" value="UniProtKB-UniRule"/>
</dbReference>
<protein>
    <recommendedName>
        <fullName evidence="3 8">Uroporphyrinogen decarboxylase</fullName>
        <shortName evidence="8">UPD</shortName>
        <shortName evidence="8">URO-D</shortName>
        <ecNumber evidence="3 8">4.1.1.37</ecNumber>
    </recommendedName>
</protein>
<dbReference type="PROSITE" id="PS00907">
    <property type="entry name" value="UROD_2"/>
    <property type="match status" value="1"/>
</dbReference>
<dbReference type="UniPathway" id="UPA00251">
    <property type="reaction ID" value="UER00321"/>
</dbReference>
<dbReference type="CDD" id="cd00717">
    <property type="entry name" value="URO-D"/>
    <property type="match status" value="1"/>
</dbReference>
<proteinExistence type="inferred from homology"/>